<dbReference type="Gene3D" id="1.20.5.170">
    <property type="match status" value="1"/>
</dbReference>
<feature type="region of interest" description="Disordered" evidence="1">
    <location>
        <begin position="112"/>
        <end position="220"/>
    </location>
</feature>
<evidence type="ECO:0000259" key="2">
    <source>
        <dbReference type="Pfam" id="PF07716"/>
    </source>
</evidence>
<accession>A0A166NSW8</accession>
<dbReference type="InterPro" id="IPR004827">
    <property type="entry name" value="bZIP"/>
</dbReference>
<dbReference type="STRING" id="708197.A0A166NSW8"/>
<dbReference type="SUPFAM" id="SSF57959">
    <property type="entry name" value="Leucine zipper domain"/>
    <property type="match status" value="1"/>
</dbReference>
<keyword evidence="4" id="KW-1185">Reference proteome</keyword>
<name>A0A166NSW8_9PEZI</name>
<dbReference type="InterPro" id="IPR046347">
    <property type="entry name" value="bZIP_sf"/>
</dbReference>
<dbReference type="CDD" id="cd14687">
    <property type="entry name" value="bZIP_ATF2"/>
    <property type="match status" value="1"/>
</dbReference>
<comment type="caution">
    <text evidence="3">The sequence shown here is derived from an EMBL/GenBank/DDBJ whole genome shotgun (WGS) entry which is preliminary data.</text>
</comment>
<feature type="compositionally biased region" description="Basic and acidic residues" evidence="1">
    <location>
        <begin position="197"/>
        <end position="211"/>
    </location>
</feature>
<evidence type="ECO:0000256" key="1">
    <source>
        <dbReference type="SAM" id="MobiDB-lite"/>
    </source>
</evidence>
<evidence type="ECO:0000313" key="3">
    <source>
        <dbReference type="EMBL" id="KZL66026.1"/>
    </source>
</evidence>
<feature type="compositionally biased region" description="Basic residues" evidence="1">
    <location>
        <begin position="155"/>
        <end position="164"/>
    </location>
</feature>
<organism evidence="3 4">
    <name type="scientific">Colletotrichum tofieldiae</name>
    <dbReference type="NCBI Taxonomy" id="708197"/>
    <lineage>
        <taxon>Eukaryota</taxon>
        <taxon>Fungi</taxon>
        <taxon>Dikarya</taxon>
        <taxon>Ascomycota</taxon>
        <taxon>Pezizomycotina</taxon>
        <taxon>Sordariomycetes</taxon>
        <taxon>Hypocreomycetidae</taxon>
        <taxon>Glomerellales</taxon>
        <taxon>Glomerellaceae</taxon>
        <taxon>Colletotrichum</taxon>
        <taxon>Colletotrichum spaethianum species complex</taxon>
    </lineage>
</organism>
<feature type="compositionally biased region" description="Polar residues" evidence="1">
    <location>
        <begin position="176"/>
        <end position="195"/>
    </location>
</feature>
<feature type="domain" description="BZIP" evidence="2">
    <location>
        <begin position="207"/>
        <end position="259"/>
    </location>
</feature>
<dbReference type="Pfam" id="PF07716">
    <property type="entry name" value="bZIP_2"/>
    <property type="match status" value="1"/>
</dbReference>
<sequence>MSQEHHPSMAVSAATGYVPVFYYATPPNEDPSIPPEKGFPCQEWPVWDDQIVESMRSSDDPVSMVMASLQWEADYQAQQPLDMLGATPNHVTASSATELDSWYSYQHQDSQSPQSLLISPPTPWSTSSSAGPHSATAWQPSLDSQDSSKADKKASARRRSTKKLASKEMQVMAPDNQFSRSSGMYNENSEQSYNNGRDLESDVLPRPDSKKTYRTNNRAAAKRCRDKTRQHELDLMAMDRHVTEKRMYLDACVATLQDEVLSLKNTILQHSDCGCEAIERYITKAASDVSLGTKSTGRGSVMGREREAQTGYMRGDSGRQRFRPLNSPNMNAQQATALYTYPTGLCDDV</sequence>
<evidence type="ECO:0000313" key="4">
    <source>
        <dbReference type="Proteomes" id="UP000076552"/>
    </source>
</evidence>
<gene>
    <name evidence="3" type="ORF">CT0861_08039</name>
</gene>
<dbReference type="EMBL" id="LFIV01000190">
    <property type="protein sequence ID" value="KZL66026.1"/>
    <property type="molecule type" value="Genomic_DNA"/>
</dbReference>
<dbReference type="Proteomes" id="UP000076552">
    <property type="component" value="Unassembled WGS sequence"/>
</dbReference>
<feature type="compositionally biased region" description="Low complexity" evidence="1">
    <location>
        <begin position="112"/>
        <end position="129"/>
    </location>
</feature>
<dbReference type="AlphaFoldDB" id="A0A166NSW8"/>
<dbReference type="GO" id="GO:0003700">
    <property type="term" value="F:DNA-binding transcription factor activity"/>
    <property type="evidence" value="ECO:0007669"/>
    <property type="project" value="InterPro"/>
</dbReference>
<protein>
    <submittedName>
        <fullName evidence="3">Transcription factor Atf21 (BZIP transcription factor)</fullName>
    </submittedName>
</protein>
<proteinExistence type="predicted"/>
<reference evidence="3 4" key="1">
    <citation type="submission" date="2015-06" db="EMBL/GenBank/DDBJ databases">
        <title>Survival trade-offs in plant roots during colonization by closely related pathogenic and mutualistic fungi.</title>
        <authorList>
            <person name="Hacquard S."/>
            <person name="Kracher B."/>
            <person name="Hiruma K."/>
            <person name="Weinman A."/>
            <person name="Muench P."/>
            <person name="Garrido Oter R."/>
            <person name="Ver Loren van Themaat E."/>
            <person name="Dallerey J.-F."/>
            <person name="Damm U."/>
            <person name="Henrissat B."/>
            <person name="Lespinet O."/>
            <person name="Thon M."/>
            <person name="Kemen E."/>
            <person name="McHardy A.C."/>
            <person name="Schulze-Lefert P."/>
            <person name="O'Connell R.J."/>
        </authorList>
    </citation>
    <scope>NUCLEOTIDE SEQUENCE [LARGE SCALE GENOMIC DNA]</scope>
    <source>
        <strain evidence="3 4">0861</strain>
    </source>
</reference>